<keyword evidence="2" id="KW-0503">Monooxygenase</keyword>
<dbReference type="PANTHER" id="PTHR13789">
    <property type="entry name" value="MONOOXYGENASE"/>
    <property type="match status" value="1"/>
</dbReference>
<protein>
    <submittedName>
        <fullName evidence="4">3-hydroxybenzoate 6-hydroxylase 1</fullName>
        <ecNumber evidence="4">1.14.13.24</ecNumber>
    </submittedName>
</protein>
<dbReference type="Gene3D" id="3.30.9.10">
    <property type="entry name" value="D-Amino Acid Oxidase, subunit A, domain 2"/>
    <property type="match status" value="1"/>
</dbReference>
<dbReference type="EMBL" id="FWFR01000003">
    <property type="protein sequence ID" value="SLN72180.1"/>
    <property type="molecule type" value="Genomic_DNA"/>
</dbReference>
<dbReference type="GO" id="GO:0018669">
    <property type="term" value="F:3-hydroxybenzoate 6-monooxygenase activity"/>
    <property type="evidence" value="ECO:0007669"/>
    <property type="project" value="UniProtKB-EC"/>
</dbReference>
<organism evidence="4 5">
    <name type="scientific">Oceanibacterium hippocampi</name>
    <dbReference type="NCBI Taxonomy" id="745714"/>
    <lineage>
        <taxon>Bacteria</taxon>
        <taxon>Pseudomonadati</taxon>
        <taxon>Pseudomonadota</taxon>
        <taxon>Alphaproteobacteria</taxon>
        <taxon>Sneathiellales</taxon>
        <taxon>Sneathiellaceae</taxon>
        <taxon>Oceanibacterium</taxon>
    </lineage>
</organism>
<dbReference type="Gene3D" id="3.50.50.60">
    <property type="entry name" value="FAD/NAD(P)-binding domain"/>
    <property type="match status" value="1"/>
</dbReference>
<dbReference type="InParanoid" id="A0A1Y5TWM3"/>
<evidence type="ECO:0000313" key="4">
    <source>
        <dbReference type="EMBL" id="SLN72180.1"/>
    </source>
</evidence>
<sequence length="378" mass="42487">MAKRIAEIAGAGLSGLMLAARLAQLGWTVNLHERSKDLRMFGAGIWLWENGLKSLKVVGAYDDAVANAKKINQWRIVDHRGKTLMTRSFTADDKMLVPPRADLYQALIDRVQELGVNIFTSSVVVGARSEGSLLMENGDERLADLVVGADGNGSRIRESINGSRWVDYGVESGIRMLIEHREGDPEDTITEYWNGPWRLMYNPCTGGQDYIFLGAPIGDPRTQMPVDREIWKDTFPQLSTLIPRLQEDGRWDRIINIKCRTWSEGRVAIVGDAAHAMPPNLGQAANTAFANVLALAAAVDEASDIPQALVRWEQRQRPMTDHVQWFSYIYGYVVAKWPLRFQTMRSDLIRSMATMDWFTESLNRGAWHVPAGYEAIPR</sequence>
<dbReference type="OrthoDB" id="4230779at2"/>
<evidence type="ECO:0000313" key="5">
    <source>
        <dbReference type="Proteomes" id="UP000193200"/>
    </source>
</evidence>
<evidence type="ECO:0000256" key="2">
    <source>
        <dbReference type="ARBA" id="ARBA00023033"/>
    </source>
</evidence>
<keyword evidence="1 4" id="KW-0560">Oxidoreductase</keyword>
<dbReference type="InterPro" id="IPR002938">
    <property type="entry name" value="FAD-bd"/>
</dbReference>
<proteinExistence type="predicted"/>
<dbReference type="RefSeq" id="WP_085884784.1">
    <property type="nucleotide sequence ID" value="NZ_FWFR01000003.1"/>
</dbReference>
<dbReference type="AlphaFoldDB" id="A0A1Y5TWM3"/>
<dbReference type="InterPro" id="IPR036188">
    <property type="entry name" value="FAD/NAD-bd_sf"/>
</dbReference>
<reference evidence="4 5" key="1">
    <citation type="submission" date="2017-03" db="EMBL/GenBank/DDBJ databases">
        <authorList>
            <person name="Afonso C.L."/>
            <person name="Miller P.J."/>
            <person name="Scott M.A."/>
            <person name="Spackman E."/>
            <person name="Goraichik I."/>
            <person name="Dimitrov K.M."/>
            <person name="Suarez D.L."/>
            <person name="Swayne D.E."/>
        </authorList>
    </citation>
    <scope>NUCLEOTIDE SEQUENCE [LARGE SCALE GENOMIC DNA]</scope>
    <source>
        <strain evidence="4 5">CECT 7691</strain>
    </source>
</reference>
<dbReference type="SUPFAM" id="SSF51905">
    <property type="entry name" value="FAD/NAD(P)-binding domain"/>
    <property type="match status" value="1"/>
</dbReference>
<dbReference type="InterPro" id="IPR050493">
    <property type="entry name" value="FAD-dep_Monooxygenase_BioMet"/>
</dbReference>
<dbReference type="PRINTS" id="PR00420">
    <property type="entry name" value="RNGMNOXGNASE"/>
</dbReference>
<dbReference type="PANTHER" id="PTHR13789:SF309">
    <property type="entry name" value="PUTATIVE (AFU_ORTHOLOGUE AFUA_6G14510)-RELATED"/>
    <property type="match status" value="1"/>
</dbReference>
<keyword evidence="5" id="KW-1185">Reference proteome</keyword>
<dbReference type="Pfam" id="PF01494">
    <property type="entry name" value="FAD_binding_3"/>
    <property type="match status" value="1"/>
</dbReference>
<gene>
    <name evidence="4" type="primary">xlnD_2</name>
    <name evidence="4" type="ORF">OCH7691_03439</name>
</gene>
<dbReference type="Proteomes" id="UP000193200">
    <property type="component" value="Unassembled WGS sequence"/>
</dbReference>
<accession>A0A1Y5TWM3</accession>
<evidence type="ECO:0000256" key="1">
    <source>
        <dbReference type="ARBA" id="ARBA00023002"/>
    </source>
</evidence>
<feature type="domain" description="FAD-binding" evidence="3">
    <location>
        <begin position="8"/>
        <end position="297"/>
    </location>
</feature>
<evidence type="ECO:0000259" key="3">
    <source>
        <dbReference type="Pfam" id="PF01494"/>
    </source>
</evidence>
<name>A0A1Y5TWM3_9PROT</name>
<dbReference type="EC" id="1.14.13.24" evidence="4"/>
<dbReference type="GO" id="GO:0071949">
    <property type="term" value="F:FAD binding"/>
    <property type="evidence" value="ECO:0007669"/>
    <property type="project" value="InterPro"/>
</dbReference>